<dbReference type="PANTHER" id="PTHR31913:SF0">
    <property type="entry name" value="VACUOLAR IMPORT AND DEGRADATION PROTEIN 27"/>
    <property type="match status" value="1"/>
</dbReference>
<dbReference type="Proteomes" id="UP000836402">
    <property type="component" value="Unassembled WGS sequence"/>
</dbReference>
<protein>
    <recommendedName>
        <fullName evidence="3">Vid27 PH-like domain-containing protein</fullName>
    </recommendedName>
</protein>
<keyword evidence="2" id="KW-1133">Transmembrane helix</keyword>
<organism evidence="4 5">
    <name type="scientific">Tilletia caries</name>
    <name type="common">wheat bunt fungus</name>
    <dbReference type="NCBI Taxonomy" id="13290"/>
    <lineage>
        <taxon>Eukaryota</taxon>
        <taxon>Fungi</taxon>
        <taxon>Dikarya</taxon>
        <taxon>Basidiomycota</taxon>
        <taxon>Ustilaginomycotina</taxon>
        <taxon>Exobasidiomycetes</taxon>
        <taxon>Tilletiales</taxon>
        <taxon>Tilletiaceae</taxon>
        <taxon>Tilletia</taxon>
    </lineage>
</organism>
<keyword evidence="5" id="KW-1185">Reference proteome</keyword>
<dbReference type="EMBL" id="CAJHJG010003131">
    <property type="protein sequence ID" value="CAD6926507.1"/>
    <property type="molecule type" value="Genomic_DNA"/>
</dbReference>
<feature type="transmembrane region" description="Helical" evidence="2">
    <location>
        <begin position="36"/>
        <end position="58"/>
    </location>
</feature>
<reference evidence="4" key="1">
    <citation type="submission" date="2020-10" db="EMBL/GenBank/DDBJ databases">
        <authorList>
            <person name="Sedaghatjoo S."/>
        </authorList>
    </citation>
    <scope>NUCLEOTIDE SEQUENCE</scope>
    <source>
        <strain evidence="4">AZH3</strain>
    </source>
</reference>
<comment type="caution">
    <text evidence="4">The sequence shown here is derived from an EMBL/GenBank/DDBJ whole genome shotgun (WGS) entry which is preliminary data.</text>
</comment>
<dbReference type="PANTHER" id="PTHR31913">
    <property type="entry name" value="VACUOLAR IMPORT AND DEGRADATION PROTEIN 27"/>
    <property type="match status" value="1"/>
</dbReference>
<evidence type="ECO:0000313" key="5">
    <source>
        <dbReference type="Proteomes" id="UP000836402"/>
    </source>
</evidence>
<feature type="region of interest" description="Disordered" evidence="1">
    <location>
        <begin position="246"/>
        <end position="266"/>
    </location>
</feature>
<dbReference type="InterPro" id="IPR040768">
    <property type="entry name" value="Vid27_PH"/>
</dbReference>
<accession>A0ABN7IW89</accession>
<evidence type="ECO:0000256" key="1">
    <source>
        <dbReference type="SAM" id="MobiDB-lite"/>
    </source>
</evidence>
<feature type="domain" description="Vid27 PH-like" evidence="3">
    <location>
        <begin position="275"/>
        <end position="393"/>
    </location>
</feature>
<feature type="compositionally biased region" description="Low complexity" evidence="1">
    <location>
        <begin position="246"/>
        <end position="257"/>
    </location>
</feature>
<keyword evidence="2" id="KW-0812">Transmembrane</keyword>
<dbReference type="Pfam" id="PF17747">
    <property type="entry name" value="VID27_PH"/>
    <property type="match status" value="1"/>
</dbReference>
<name>A0ABN7IW89_9BASI</name>
<evidence type="ECO:0000313" key="4">
    <source>
        <dbReference type="EMBL" id="CAD6926507.1"/>
    </source>
</evidence>
<evidence type="ECO:0000256" key="2">
    <source>
        <dbReference type="SAM" id="Phobius"/>
    </source>
</evidence>
<gene>
    <name evidence="4" type="ORF">JKIAZH3_G8292</name>
</gene>
<proteinExistence type="predicted"/>
<feature type="region of interest" description="Disordered" evidence="1">
    <location>
        <begin position="76"/>
        <end position="102"/>
    </location>
</feature>
<dbReference type="InterPro" id="IPR040458">
    <property type="entry name" value="Vid27"/>
</dbReference>
<sequence length="404" mass="44698">MTPAADSINSAKTIRLNVGSRREVGISSAWAKTKPVWAAVLLGATVAEAAGYVTYVAITEPRNPKDRRSNCVEEAHFSNRHSGAVQPNRRRSSAPAPGDQSTLINAAAAPRTEQGRLQARYLGLADSRGKRVSTICNTDLRFRGAIIQDDGEPVYVWRDSAEDNDSEDLLELVIHSTQVDEITRKTLEVAFQRSHGNASDDVLAMLQYNPDSQPADKEVEEEEDEYGLKADDPDARAAQMRPLVVSNSNAAAQSKKPSPAPAQPEPATVVLEEPAVTATADLYLYDAETQMFKKQDTAVGVVVKETGIFLYWLSIASADKRWVSQRVDVDMNMNFSNDQLSAVWNFFQPIPASSTKSKNSENSFNTYSWLLRFPSQDAYDDFQTAFAKLMWETLHEEKWSAAKT</sequence>
<keyword evidence="2" id="KW-0472">Membrane</keyword>
<evidence type="ECO:0000259" key="3">
    <source>
        <dbReference type="Pfam" id="PF17747"/>
    </source>
</evidence>